<dbReference type="PANTHER" id="PTHR30146:SF149">
    <property type="entry name" value="HTH-TYPE TRANSCRIPTIONAL REGULATOR EBGR"/>
    <property type="match status" value="1"/>
</dbReference>
<gene>
    <name evidence="5" type="ORF">MKY91_17115</name>
</gene>
<dbReference type="Pfam" id="PF13377">
    <property type="entry name" value="Peripla_BP_3"/>
    <property type="match status" value="1"/>
</dbReference>
<feature type="domain" description="HTH lacI-type" evidence="4">
    <location>
        <begin position="3"/>
        <end position="59"/>
    </location>
</feature>
<sequence>MAVTIQDIANKVGMSIATVSRVLNQDPNLSVTEKTREKIYEAADQLGYKKKAFKHSLKKIAFMYWFTAQEELQDIYFQEIREGIHEQAEARSINLKLYTIEDGVEAVDPATEGILAIGRFTKGELDHLYQIAPNVVFIDTSPDEERFDSVKPNLSHIIERMVEFYVDNDHTSVGFIGGDDFDIDRDVRLPDIRETSFRLYADRFNVLEESAVFIGNRFSVEQGYKLMQQAIDKLGDNLPSAFCIASDTLAVGCLQALNERGFDLPSRVSLFSINDSHVSKYVSPPLTTYRIHTNVLCETAMDLMMERLVDKRTIAKTVYISSTPVFRKSTIERAERLEQGATL</sequence>
<dbReference type="InterPro" id="IPR028082">
    <property type="entry name" value="Peripla_BP_I"/>
</dbReference>
<dbReference type="SMART" id="SM00354">
    <property type="entry name" value="HTH_LACI"/>
    <property type="match status" value="1"/>
</dbReference>
<name>A0ABU9VM17_9BACI</name>
<dbReference type="InterPro" id="IPR000843">
    <property type="entry name" value="HTH_LacI"/>
</dbReference>
<dbReference type="GO" id="GO:0003677">
    <property type="term" value="F:DNA binding"/>
    <property type="evidence" value="ECO:0007669"/>
    <property type="project" value="UniProtKB-KW"/>
</dbReference>
<evidence type="ECO:0000256" key="1">
    <source>
        <dbReference type="ARBA" id="ARBA00023015"/>
    </source>
</evidence>
<dbReference type="Gene3D" id="1.10.260.40">
    <property type="entry name" value="lambda repressor-like DNA-binding domains"/>
    <property type="match status" value="1"/>
</dbReference>
<dbReference type="Gene3D" id="3.40.50.2300">
    <property type="match status" value="2"/>
</dbReference>
<dbReference type="CDD" id="cd01392">
    <property type="entry name" value="HTH_LacI"/>
    <property type="match status" value="1"/>
</dbReference>
<evidence type="ECO:0000313" key="6">
    <source>
        <dbReference type="Proteomes" id="UP001418796"/>
    </source>
</evidence>
<keyword evidence="3" id="KW-0804">Transcription</keyword>
<keyword evidence="1" id="KW-0805">Transcription regulation</keyword>
<dbReference type="PANTHER" id="PTHR30146">
    <property type="entry name" value="LACI-RELATED TRANSCRIPTIONAL REPRESSOR"/>
    <property type="match status" value="1"/>
</dbReference>
<dbReference type="Pfam" id="PF00356">
    <property type="entry name" value="LacI"/>
    <property type="match status" value="1"/>
</dbReference>
<evidence type="ECO:0000256" key="3">
    <source>
        <dbReference type="ARBA" id="ARBA00023163"/>
    </source>
</evidence>
<keyword evidence="2 5" id="KW-0238">DNA-binding</keyword>
<proteinExistence type="predicted"/>
<evidence type="ECO:0000256" key="2">
    <source>
        <dbReference type="ARBA" id="ARBA00023125"/>
    </source>
</evidence>
<evidence type="ECO:0000313" key="5">
    <source>
        <dbReference type="EMBL" id="MEN0644878.1"/>
    </source>
</evidence>
<comment type="caution">
    <text evidence="5">The sequence shown here is derived from an EMBL/GenBank/DDBJ whole genome shotgun (WGS) entry which is preliminary data.</text>
</comment>
<accession>A0ABU9VM17</accession>
<dbReference type="Proteomes" id="UP001418796">
    <property type="component" value="Unassembled WGS sequence"/>
</dbReference>
<dbReference type="RefSeq" id="WP_343131495.1">
    <property type="nucleotide sequence ID" value="NZ_JBCITK010000001.1"/>
</dbReference>
<dbReference type="SUPFAM" id="SSF47413">
    <property type="entry name" value="lambda repressor-like DNA-binding domains"/>
    <property type="match status" value="1"/>
</dbReference>
<dbReference type="InterPro" id="IPR046335">
    <property type="entry name" value="LacI/GalR-like_sensor"/>
</dbReference>
<dbReference type="CDD" id="cd01544">
    <property type="entry name" value="PBP1_GalR"/>
    <property type="match status" value="1"/>
</dbReference>
<dbReference type="SUPFAM" id="SSF53822">
    <property type="entry name" value="Periplasmic binding protein-like I"/>
    <property type="match status" value="1"/>
</dbReference>
<dbReference type="PROSITE" id="PS50932">
    <property type="entry name" value="HTH_LACI_2"/>
    <property type="match status" value="1"/>
</dbReference>
<reference evidence="5 6" key="1">
    <citation type="submission" date="2024-03" db="EMBL/GenBank/DDBJ databases">
        <title>Bacilli Hybrid Assemblies.</title>
        <authorList>
            <person name="Kovac J."/>
        </authorList>
    </citation>
    <scope>NUCLEOTIDE SEQUENCE [LARGE SCALE GENOMIC DNA]</scope>
    <source>
        <strain evidence="5 6">FSL R7-0666</strain>
    </source>
</reference>
<dbReference type="EMBL" id="JBCITK010000001">
    <property type="protein sequence ID" value="MEN0644878.1"/>
    <property type="molecule type" value="Genomic_DNA"/>
</dbReference>
<dbReference type="InterPro" id="IPR010982">
    <property type="entry name" value="Lambda_DNA-bd_dom_sf"/>
</dbReference>
<evidence type="ECO:0000259" key="4">
    <source>
        <dbReference type="PROSITE" id="PS50932"/>
    </source>
</evidence>
<protein>
    <submittedName>
        <fullName evidence="5">LacI family DNA-binding transcriptional regulator</fullName>
    </submittedName>
</protein>
<keyword evidence="6" id="KW-1185">Reference proteome</keyword>
<organism evidence="5 6">
    <name type="scientific">Alkalicoccobacillus gibsonii</name>
    <dbReference type="NCBI Taxonomy" id="79881"/>
    <lineage>
        <taxon>Bacteria</taxon>
        <taxon>Bacillati</taxon>
        <taxon>Bacillota</taxon>
        <taxon>Bacilli</taxon>
        <taxon>Bacillales</taxon>
        <taxon>Bacillaceae</taxon>
        <taxon>Alkalicoccobacillus</taxon>
    </lineage>
</organism>